<feature type="compositionally biased region" description="Basic residues" evidence="8">
    <location>
        <begin position="1625"/>
        <end position="1634"/>
    </location>
</feature>
<feature type="compositionally biased region" description="Polar residues" evidence="8">
    <location>
        <begin position="1594"/>
        <end position="1605"/>
    </location>
</feature>
<dbReference type="InterPro" id="IPR018061">
    <property type="entry name" value="Retropepsins"/>
</dbReference>
<dbReference type="Pfam" id="PF00665">
    <property type="entry name" value="rve"/>
    <property type="match status" value="1"/>
</dbReference>
<feature type="region of interest" description="Disordered" evidence="8">
    <location>
        <begin position="119"/>
        <end position="162"/>
    </location>
</feature>
<dbReference type="PANTHER" id="PTHR37984">
    <property type="entry name" value="PROTEIN CBG26694"/>
    <property type="match status" value="1"/>
</dbReference>
<keyword evidence="6" id="KW-0378">Hydrolase</keyword>
<comment type="caution">
    <text evidence="11">The sequence shown here is derived from an EMBL/GenBank/DDBJ whole genome shotgun (WGS) entry which is preliminary data.</text>
</comment>
<sequence>MKGHAYRWFEFHGDFPDMDSFQDAFRKEFQTVEYMADLKREVEKRTQGVDEPLTAFIYAINTYYQRLDPQTPQRQRIKTVLENMHPEYKWVMSNRDFNTLQDLADAAHEAQGLLKRFRTYTPPPTAERSLEPSLAWHPAYKQRQENRRDETVVSLGPARSSSADTRLRFAALDPFRYHHHAPAANERGRPRDREERHRRSFSGERSKSGSSTERSQSPRPRTFTRSPSPKSDTVTCYNCNGPRVSQGVDQGGETSIVATPSRDTTPIVLVEILEEQFPALLDTGSSGCVISNEVVDLVRERKIKITQNFTTIRILHGTCDSSEEVVLTIRWKGHIRRQKFRIINSAPYPIILGRNFLRAAEMGVHSKGWTMGAEPQEEIPFDKIPKKVRFSDETLVSETPSLHEIVQRCKVSKKEKAQLLDVLTEFKEVFSTKPGFCESYEFDIPTGNARPITCQARPMTSAKRKILQDKVQQLLDDDIIEPCSGPWAFPVVLRPKKHGGWRLCVDYSPLNDLVDADKYPLNRIDHMLAHLGKSKYFSVFDLCSGYYQIKIDPKDRDKTAFIVPGVGLFRFKVMSMGLKNAGAAFQRMIDNVLGDLKYDITMPYMDDLLVYSTCFLDHLEHLRKVLTRLRDAGLTINPNKLQLAQTTIEYLGFIVSDGKVLPDPQKVKALKEYPRPHDVKTVRRFLGFIGFYRQFYEQFSQKAKPLFALLKKDAKFKWNLAADEAFKLLKTELVVTTNLALPDLNKPFIIQTDASLEGIAACLLQEMDGKRHPIYFTSRLLFPAERNYTITELECLAVIFGVKKFRGYIEYTHFTIETDHQALKWLKRIKEPAGRLARWALELQSFDYEIVYRKGKHNQMADALSRSATCLYGDDSSSINKISVEQEQNADYELGPLIHFLLNDELPPDQSSAQKIQRQAKSSEIRDGILMRRVAPVNQPWADGDESLRIWIPESLVKKVIDVFHTGTIAGHLGTAKTYHRVAQRCFWKDMRRDIAKFVTSCHDCQETKIPSLGKAGLASSVSAEAPWDLVTLDLMGPYTTSSSQNSHLLVVVDYFTKWVELFPLRTATTSAVINRLWKLFCRWGIPKTLLSDQGTQFTSKEYIGFCAWLGIRIFQTPPYHPQANQTERYNRTIKTMIIATTSKMKDWDKHLDELAFALRTAVNSTTQFTPAFLNFFRELRTPFDNEFNLPTQQIPRWPWGKISKQVDTILAVARENMLDAQATYQSYYNIGKRDKRFSIGDSVYRRTHVLSNAAKGITASLAKRWEGPFLISKTISRTLYELSDMEGNSYGIKHVSELKPFNSDTELPNSKNQNGTSTKAVDQPTNSTDENSDGAASTPSMSPATSTTVSPGLPSSVLPQQKNPIDLDLMSKLVQKSRQYQSHQPSQLNRPWAKPNYPRVATIKMTPKYLASMYRTGGASIQTRSYNSPADMIYDHDDKVSRPTTADSSQPIDSLDNPQFPYQPRRVKIAKVFDNWGNLLQKTVQLSSMNEIEPQPHTTKYQPKPALGLPNNQIHNFLHELSLHKRPRQISTSVEDPSGNKSQATSTTNIHNELARAKAQAERRQLSATIPMFEPPTKVTPRDERHKVLPNLPESNPINPTSNSLKSIMAKPLLKLVKEIEKPKGRKDKAKKVTFKEPAVQSPSQSLTTNKKDKHSRRHKHKRRRSKEAIEHETVVESDNERIEHFLQSSATSLAEFDKNGPQDMDTGPLSPNFPLEPMEITPD</sequence>
<organism evidence="11 12">
    <name type="scientific">Folsomia candida</name>
    <name type="common">Springtail</name>
    <dbReference type="NCBI Taxonomy" id="158441"/>
    <lineage>
        <taxon>Eukaryota</taxon>
        <taxon>Metazoa</taxon>
        <taxon>Ecdysozoa</taxon>
        <taxon>Arthropoda</taxon>
        <taxon>Hexapoda</taxon>
        <taxon>Collembola</taxon>
        <taxon>Entomobryomorpha</taxon>
        <taxon>Isotomoidea</taxon>
        <taxon>Isotomidae</taxon>
        <taxon>Proisotominae</taxon>
        <taxon>Folsomia</taxon>
    </lineage>
</organism>
<dbReference type="InterPro" id="IPR001584">
    <property type="entry name" value="Integrase_cat-core"/>
</dbReference>
<feature type="compositionally biased region" description="Basic residues" evidence="8">
    <location>
        <begin position="1653"/>
        <end position="1667"/>
    </location>
</feature>
<dbReference type="InterPro" id="IPR000477">
    <property type="entry name" value="RT_dom"/>
</dbReference>
<accession>A0A226DKD7</accession>
<dbReference type="GO" id="GO:0042575">
    <property type="term" value="C:DNA polymerase complex"/>
    <property type="evidence" value="ECO:0007669"/>
    <property type="project" value="UniProtKB-ARBA"/>
</dbReference>
<keyword evidence="4" id="KW-0540">Nuclease</keyword>
<dbReference type="EC" id="2.7.7.49" evidence="1"/>
<dbReference type="Gene3D" id="2.40.70.10">
    <property type="entry name" value="Acid Proteases"/>
    <property type="match status" value="1"/>
</dbReference>
<proteinExistence type="predicted"/>
<feature type="compositionally biased region" description="Low complexity" evidence="8">
    <location>
        <begin position="208"/>
        <end position="229"/>
    </location>
</feature>
<dbReference type="FunFam" id="3.30.420.10:FF:000032">
    <property type="entry name" value="Retrovirus-related Pol polyprotein from transposon 297-like Protein"/>
    <property type="match status" value="1"/>
</dbReference>
<gene>
    <name evidence="11" type="ORF">Fcan01_20009</name>
</gene>
<dbReference type="SUPFAM" id="SSF50630">
    <property type="entry name" value="Acid proteases"/>
    <property type="match status" value="1"/>
</dbReference>
<evidence type="ECO:0000313" key="11">
    <source>
        <dbReference type="EMBL" id="OXA45137.1"/>
    </source>
</evidence>
<dbReference type="EMBL" id="LNIX01000018">
    <property type="protein sequence ID" value="OXA45137.1"/>
    <property type="molecule type" value="Genomic_DNA"/>
</dbReference>
<feature type="compositionally biased region" description="Polar residues" evidence="8">
    <location>
        <begin position="1443"/>
        <end position="1453"/>
    </location>
</feature>
<dbReference type="Gene3D" id="1.10.340.70">
    <property type="match status" value="1"/>
</dbReference>
<keyword evidence="7" id="KW-0695">RNA-directed DNA polymerase</keyword>
<dbReference type="InterPro" id="IPR041373">
    <property type="entry name" value="RT_RNaseH"/>
</dbReference>
<feature type="region of interest" description="Disordered" evidence="8">
    <location>
        <begin position="1302"/>
        <end position="1362"/>
    </location>
</feature>
<feature type="region of interest" description="Disordered" evidence="8">
    <location>
        <begin position="1440"/>
        <end position="1461"/>
    </location>
</feature>
<dbReference type="STRING" id="158441.A0A226DKD7"/>
<dbReference type="InterPro" id="IPR021109">
    <property type="entry name" value="Peptidase_aspartic_dom_sf"/>
</dbReference>
<evidence type="ECO:0000259" key="9">
    <source>
        <dbReference type="PROSITE" id="PS50878"/>
    </source>
</evidence>
<dbReference type="SUPFAM" id="SSF56672">
    <property type="entry name" value="DNA/RNA polymerases"/>
    <property type="match status" value="1"/>
</dbReference>
<feature type="domain" description="Reverse transcriptase" evidence="9">
    <location>
        <begin position="475"/>
        <end position="655"/>
    </location>
</feature>
<keyword evidence="5" id="KW-0255">Endonuclease</keyword>
<dbReference type="GO" id="GO:0016787">
    <property type="term" value="F:hydrolase activity"/>
    <property type="evidence" value="ECO:0007669"/>
    <property type="project" value="UniProtKB-KW"/>
</dbReference>
<feature type="region of interest" description="Disordered" evidence="8">
    <location>
        <begin position="1555"/>
        <end position="1605"/>
    </location>
</feature>
<name>A0A226DKD7_FOLCA</name>
<reference evidence="11 12" key="1">
    <citation type="submission" date="2015-12" db="EMBL/GenBank/DDBJ databases">
        <title>The genome of Folsomia candida.</title>
        <authorList>
            <person name="Faddeeva A."/>
            <person name="Derks M.F."/>
            <person name="Anvar Y."/>
            <person name="Smit S."/>
            <person name="Van Straalen N."/>
            <person name="Roelofs D."/>
        </authorList>
    </citation>
    <scope>NUCLEOTIDE SEQUENCE [LARGE SCALE GENOMIC DNA]</scope>
    <source>
        <strain evidence="11 12">VU population</strain>
        <tissue evidence="11">Whole body</tissue>
    </source>
</reference>
<dbReference type="FunFam" id="3.30.70.270:FF:000020">
    <property type="entry name" value="Transposon Tf2-6 polyprotein-like Protein"/>
    <property type="match status" value="1"/>
</dbReference>
<evidence type="ECO:0000256" key="3">
    <source>
        <dbReference type="ARBA" id="ARBA00022695"/>
    </source>
</evidence>
<dbReference type="PROSITE" id="PS50994">
    <property type="entry name" value="INTEGRASE"/>
    <property type="match status" value="1"/>
</dbReference>
<dbReference type="CDD" id="cd09274">
    <property type="entry name" value="RNase_HI_RT_Ty3"/>
    <property type="match status" value="1"/>
</dbReference>
<evidence type="ECO:0000259" key="10">
    <source>
        <dbReference type="PROSITE" id="PS50994"/>
    </source>
</evidence>
<dbReference type="InterPro" id="IPR041588">
    <property type="entry name" value="Integrase_H2C2"/>
</dbReference>
<dbReference type="GO" id="GO:0015074">
    <property type="term" value="P:DNA integration"/>
    <property type="evidence" value="ECO:0007669"/>
    <property type="project" value="InterPro"/>
</dbReference>
<feature type="compositionally biased region" description="Low complexity" evidence="8">
    <location>
        <begin position="1336"/>
        <end position="1352"/>
    </location>
</feature>
<dbReference type="CDD" id="cd00303">
    <property type="entry name" value="retropepsin_like"/>
    <property type="match status" value="1"/>
</dbReference>
<dbReference type="FunFam" id="3.10.20.370:FF:000001">
    <property type="entry name" value="Retrovirus-related Pol polyprotein from transposon 17.6-like protein"/>
    <property type="match status" value="1"/>
</dbReference>
<evidence type="ECO:0000313" key="12">
    <source>
        <dbReference type="Proteomes" id="UP000198287"/>
    </source>
</evidence>
<evidence type="ECO:0000256" key="5">
    <source>
        <dbReference type="ARBA" id="ARBA00022759"/>
    </source>
</evidence>
<feature type="compositionally biased region" description="Basic and acidic residues" evidence="8">
    <location>
        <begin position="1555"/>
        <end position="1566"/>
    </location>
</feature>
<evidence type="ECO:0000256" key="4">
    <source>
        <dbReference type="ARBA" id="ARBA00022722"/>
    </source>
</evidence>
<dbReference type="PROSITE" id="PS50878">
    <property type="entry name" value="RT_POL"/>
    <property type="match status" value="1"/>
</dbReference>
<dbReference type="Pfam" id="PF17921">
    <property type="entry name" value="Integrase_H2C2"/>
    <property type="match status" value="1"/>
</dbReference>
<evidence type="ECO:0000256" key="6">
    <source>
        <dbReference type="ARBA" id="ARBA00022801"/>
    </source>
</evidence>
<dbReference type="OMA" id="HEERNSC"/>
<dbReference type="InterPro" id="IPR050951">
    <property type="entry name" value="Retrovirus_Pol_polyprotein"/>
</dbReference>
<feature type="compositionally biased region" description="Basic and acidic residues" evidence="8">
    <location>
        <begin position="142"/>
        <end position="151"/>
    </location>
</feature>
<keyword evidence="12" id="KW-1185">Reference proteome</keyword>
<feature type="region of interest" description="Disordered" evidence="8">
    <location>
        <begin position="178"/>
        <end position="236"/>
    </location>
</feature>
<feature type="region of interest" description="Disordered" evidence="8">
    <location>
        <begin position="1530"/>
        <end position="1549"/>
    </location>
</feature>
<dbReference type="GO" id="GO:0003964">
    <property type="term" value="F:RNA-directed DNA polymerase activity"/>
    <property type="evidence" value="ECO:0007669"/>
    <property type="project" value="UniProtKB-KW"/>
</dbReference>
<feature type="compositionally biased region" description="Basic and acidic residues" evidence="8">
    <location>
        <begin position="1668"/>
        <end position="1686"/>
    </location>
</feature>
<dbReference type="OrthoDB" id="5978043at2759"/>
<evidence type="ECO:0000256" key="7">
    <source>
        <dbReference type="ARBA" id="ARBA00022918"/>
    </source>
</evidence>
<dbReference type="InterPro" id="IPR043128">
    <property type="entry name" value="Rev_trsase/Diguanyl_cyclase"/>
</dbReference>
<dbReference type="InterPro" id="IPR036397">
    <property type="entry name" value="RNaseH_sf"/>
</dbReference>
<dbReference type="InterPro" id="IPR043502">
    <property type="entry name" value="DNA/RNA_pol_sf"/>
</dbReference>
<keyword evidence="3" id="KW-0548">Nucleotidyltransferase</keyword>
<dbReference type="Pfam" id="PF00077">
    <property type="entry name" value="RVP"/>
    <property type="match status" value="1"/>
</dbReference>
<keyword evidence="2" id="KW-0808">Transferase</keyword>
<evidence type="ECO:0000256" key="2">
    <source>
        <dbReference type="ARBA" id="ARBA00022679"/>
    </source>
</evidence>
<evidence type="ECO:0000256" key="1">
    <source>
        <dbReference type="ARBA" id="ARBA00012493"/>
    </source>
</evidence>
<dbReference type="Gene3D" id="3.10.10.10">
    <property type="entry name" value="HIV Type 1 Reverse Transcriptase, subunit A, domain 1"/>
    <property type="match status" value="1"/>
</dbReference>
<dbReference type="InterPro" id="IPR012337">
    <property type="entry name" value="RNaseH-like_sf"/>
</dbReference>
<dbReference type="CDD" id="cd01647">
    <property type="entry name" value="RT_LTR"/>
    <property type="match status" value="1"/>
</dbReference>
<dbReference type="PANTHER" id="PTHR37984:SF5">
    <property type="entry name" value="PROTEIN NYNRIN-LIKE"/>
    <property type="match status" value="1"/>
</dbReference>
<dbReference type="GO" id="GO:0003676">
    <property type="term" value="F:nucleic acid binding"/>
    <property type="evidence" value="ECO:0007669"/>
    <property type="project" value="InterPro"/>
</dbReference>
<feature type="region of interest" description="Disordered" evidence="8">
    <location>
        <begin position="1621"/>
        <end position="1725"/>
    </location>
</feature>
<dbReference type="Proteomes" id="UP000198287">
    <property type="component" value="Unassembled WGS sequence"/>
</dbReference>
<dbReference type="Pfam" id="PF00078">
    <property type="entry name" value="RVT_1"/>
    <property type="match status" value="1"/>
</dbReference>
<feature type="compositionally biased region" description="Basic and acidic residues" evidence="8">
    <location>
        <begin position="186"/>
        <end position="207"/>
    </location>
</feature>
<dbReference type="Gene3D" id="3.30.420.10">
    <property type="entry name" value="Ribonuclease H-like superfamily/Ribonuclease H"/>
    <property type="match status" value="1"/>
</dbReference>
<dbReference type="Pfam" id="PF17917">
    <property type="entry name" value="RT_RNaseH"/>
    <property type="match status" value="1"/>
</dbReference>
<dbReference type="Gene3D" id="3.10.20.370">
    <property type="match status" value="1"/>
</dbReference>
<feature type="domain" description="Integrase catalytic" evidence="10">
    <location>
        <begin position="1023"/>
        <end position="1199"/>
    </location>
</feature>
<evidence type="ECO:0000256" key="8">
    <source>
        <dbReference type="SAM" id="MobiDB-lite"/>
    </source>
</evidence>
<dbReference type="GO" id="GO:0004519">
    <property type="term" value="F:endonuclease activity"/>
    <property type="evidence" value="ECO:0007669"/>
    <property type="project" value="UniProtKB-KW"/>
</dbReference>
<dbReference type="SUPFAM" id="SSF53098">
    <property type="entry name" value="Ribonuclease H-like"/>
    <property type="match status" value="1"/>
</dbReference>
<dbReference type="Gene3D" id="3.30.70.270">
    <property type="match status" value="2"/>
</dbReference>
<feature type="compositionally biased region" description="Polar residues" evidence="8">
    <location>
        <begin position="1303"/>
        <end position="1330"/>
    </location>
</feature>
<protein>
    <recommendedName>
        <fullName evidence="1">RNA-directed DNA polymerase</fullName>
        <ecNumber evidence="1">2.7.7.49</ecNumber>
    </recommendedName>
</protein>
<dbReference type="FunFam" id="1.10.340.70:FF:000001">
    <property type="entry name" value="Retrovirus-related Pol polyprotein from transposon gypsy-like Protein"/>
    <property type="match status" value="1"/>
</dbReference>